<keyword evidence="1" id="KW-1003">Cell membrane</keyword>
<feature type="transmembrane region" description="Helical" evidence="1">
    <location>
        <begin position="341"/>
        <end position="368"/>
    </location>
</feature>
<evidence type="ECO:0000313" key="4">
    <source>
        <dbReference type="Proteomes" id="UP001595904"/>
    </source>
</evidence>
<feature type="transmembrane region" description="Helical" evidence="1">
    <location>
        <begin position="166"/>
        <end position="186"/>
    </location>
</feature>
<dbReference type="InterPro" id="IPR002645">
    <property type="entry name" value="STAS_dom"/>
</dbReference>
<dbReference type="InterPro" id="IPR058548">
    <property type="entry name" value="MlaB-like_STAS"/>
</dbReference>
<feature type="transmembrane region" description="Helical" evidence="1">
    <location>
        <begin position="309"/>
        <end position="329"/>
    </location>
</feature>
<evidence type="ECO:0000259" key="2">
    <source>
        <dbReference type="PROSITE" id="PS50801"/>
    </source>
</evidence>
<dbReference type="PANTHER" id="PTHR30188">
    <property type="entry name" value="ABC TRANSPORTER PERMEASE PROTEIN-RELATED"/>
    <property type="match status" value="1"/>
</dbReference>
<comment type="caution">
    <text evidence="3">The sequence shown here is derived from an EMBL/GenBank/DDBJ whole genome shotgun (WGS) entry which is preliminary data.</text>
</comment>
<organism evidence="3 4">
    <name type="scientific">Steroidobacter flavus</name>
    <dbReference type="NCBI Taxonomy" id="1842136"/>
    <lineage>
        <taxon>Bacteria</taxon>
        <taxon>Pseudomonadati</taxon>
        <taxon>Pseudomonadota</taxon>
        <taxon>Gammaproteobacteria</taxon>
        <taxon>Steroidobacterales</taxon>
        <taxon>Steroidobacteraceae</taxon>
        <taxon>Steroidobacter</taxon>
    </lineage>
</organism>
<dbReference type="PROSITE" id="PS50801">
    <property type="entry name" value="STAS"/>
    <property type="match status" value="1"/>
</dbReference>
<accession>A0ABV8SR76</accession>
<dbReference type="InterPro" id="IPR030802">
    <property type="entry name" value="Permease_MalE"/>
</dbReference>
<dbReference type="InterPro" id="IPR003453">
    <property type="entry name" value="ABC_MlaE_roteobac"/>
</dbReference>
<feature type="domain" description="STAS" evidence="2">
    <location>
        <begin position="1"/>
        <end position="92"/>
    </location>
</feature>
<protein>
    <submittedName>
        <fullName evidence="3">ABC transporter permease</fullName>
    </submittedName>
</protein>
<dbReference type="InterPro" id="IPR036513">
    <property type="entry name" value="STAS_dom_sf"/>
</dbReference>
<comment type="similarity">
    <text evidence="1">Belongs to the MlaE permease family.</text>
</comment>
<dbReference type="SUPFAM" id="SSF52091">
    <property type="entry name" value="SpoIIaa-like"/>
    <property type="match status" value="1"/>
</dbReference>
<dbReference type="Proteomes" id="UP001595904">
    <property type="component" value="Unassembled WGS sequence"/>
</dbReference>
<gene>
    <name evidence="3" type="ORF">ACFPN2_12925</name>
</gene>
<dbReference type="EMBL" id="JBHSDU010000003">
    <property type="protein sequence ID" value="MFC4309986.1"/>
    <property type="molecule type" value="Genomic_DNA"/>
</dbReference>
<proteinExistence type="inferred from homology"/>
<keyword evidence="4" id="KW-1185">Reference proteome</keyword>
<comment type="caution">
    <text evidence="1">Lacks conserved residue(s) required for the propagation of feature annotation.</text>
</comment>
<name>A0ABV8SR76_9GAMM</name>
<keyword evidence="1" id="KW-0997">Cell inner membrane</keyword>
<keyword evidence="1" id="KW-1133">Transmembrane helix</keyword>
<dbReference type="Pfam" id="PF02405">
    <property type="entry name" value="MlaE"/>
    <property type="match status" value="1"/>
</dbReference>
<comment type="subcellular location">
    <subcellularLocation>
        <location evidence="1">Cell inner membrane</location>
        <topology evidence="1">Multi-pass membrane protein</topology>
    </subcellularLocation>
</comment>
<dbReference type="Pfam" id="PF13466">
    <property type="entry name" value="STAS_2"/>
    <property type="match status" value="1"/>
</dbReference>
<evidence type="ECO:0000313" key="3">
    <source>
        <dbReference type="EMBL" id="MFC4309986.1"/>
    </source>
</evidence>
<sequence>MLFESERSGDGLTLRLRGGWCIDHLREIETSLAQLGDQGKHVKLDFSGIETLDLSGAWLLRNWLERARAEGGRFEVVGERPAHFAFLDELLEQKSGTPDEGAEARTSLRDAVVWIGRGAVQQAKQTRDAVGFFGRIAATGVRAMRSAHHLRLPSIVRHVYETGIQAIPIVSLIAFLISVIVAYLGAQQLRTFGAEIFTVDLVAISVLREMGVLLTSIIVAGRSGSAFAAEIGVMRLNDEIDALQSMGVDFYEVLVVPRVIGLIIALPLLTIVADAMGLAGGALLSSLLLDISLSQFIPRVQDALAPTTFWAGLIKAPVFAMLIALVGTYRGMQVRDSSRELGRLTTLAVVQSIFLVIFADAIFAVVFVELDF</sequence>
<dbReference type="Gene3D" id="3.30.750.24">
    <property type="entry name" value="STAS domain"/>
    <property type="match status" value="1"/>
</dbReference>
<keyword evidence="1" id="KW-0812">Transmembrane</keyword>
<dbReference type="NCBIfam" id="TIGR00056">
    <property type="entry name" value="MlaE family lipid ABC transporter permease subunit"/>
    <property type="match status" value="1"/>
</dbReference>
<keyword evidence="1" id="KW-0472">Membrane</keyword>
<dbReference type="PANTHER" id="PTHR30188:SF3">
    <property type="entry name" value="ABC TRANSPORTER PERMEASE"/>
    <property type="match status" value="1"/>
</dbReference>
<feature type="transmembrane region" description="Helical" evidence="1">
    <location>
        <begin position="259"/>
        <end position="289"/>
    </location>
</feature>
<reference evidence="4" key="1">
    <citation type="journal article" date="2019" name="Int. J. Syst. Evol. Microbiol.">
        <title>The Global Catalogue of Microorganisms (GCM) 10K type strain sequencing project: providing services to taxonomists for standard genome sequencing and annotation.</title>
        <authorList>
            <consortium name="The Broad Institute Genomics Platform"/>
            <consortium name="The Broad Institute Genome Sequencing Center for Infectious Disease"/>
            <person name="Wu L."/>
            <person name="Ma J."/>
        </authorList>
    </citation>
    <scope>NUCLEOTIDE SEQUENCE [LARGE SCALE GENOMIC DNA]</scope>
    <source>
        <strain evidence="4">CGMCC 1.10759</strain>
    </source>
</reference>
<evidence type="ECO:0000256" key="1">
    <source>
        <dbReference type="RuleBase" id="RU362044"/>
    </source>
</evidence>